<keyword evidence="4" id="KW-1185">Reference proteome</keyword>
<dbReference type="RefSeq" id="WP_134382912.1">
    <property type="nucleotide sequence ID" value="NZ_BMWW01000003.1"/>
</dbReference>
<dbReference type="EMBL" id="BMWW01000003">
    <property type="protein sequence ID" value="GGY89536.1"/>
    <property type="molecule type" value="Genomic_DNA"/>
</dbReference>
<dbReference type="AlphaFoldDB" id="A0A4P7BCE9"/>
<accession>A0A4P7BCE9</accession>
<evidence type="ECO:0000313" key="5">
    <source>
        <dbReference type="Proteomes" id="UP000619512"/>
    </source>
</evidence>
<keyword evidence="1" id="KW-0472">Membrane</keyword>
<evidence type="ECO:0000313" key="4">
    <source>
        <dbReference type="Proteomes" id="UP000294359"/>
    </source>
</evidence>
<dbReference type="Proteomes" id="UP000619512">
    <property type="component" value="Unassembled WGS sequence"/>
</dbReference>
<evidence type="ECO:0000313" key="2">
    <source>
        <dbReference type="EMBL" id="GGY89536.1"/>
    </source>
</evidence>
<reference evidence="2" key="1">
    <citation type="journal article" date="2014" name="Int. J. Syst. Evol. Microbiol.">
        <title>Complete genome sequence of Corynebacterium casei LMG S-19264T (=DSM 44701T), isolated from a smear-ripened cheese.</title>
        <authorList>
            <consortium name="US DOE Joint Genome Institute (JGI-PGF)"/>
            <person name="Walter F."/>
            <person name="Albersmeier A."/>
            <person name="Kalinowski J."/>
            <person name="Ruckert C."/>
        </authorList>
    </citation>
    <scope>NUCLEOTIDE SEQUENCE</scope>
    <source>
        <strain evidence="2">KCTC 12344</strain>
    </source>
</reference>
<reference evidence="2" key="3">
    <citation type="submission" date="2022-12" db="EMBL/GenBank/DDBJ databases">
        <authorList>
            <person name="Sun Q."/>
            <person name="Kim S."/>
        </authorList>
    </citation>
    <scope>NUCLEOTIDE SEQUENCE</scope>
    <source>
        <strain evidence="2">KCTC 12344</strain>
    </source>
</reference>
<evidence type="ECO:0008006" key="6">
    <source>
        <dbReference type="Google" id="ProtNLM"/>
    </source>
</evidence>
<reference evidence="3 4" key="2">
    <citation type="submission" date="2019-03" db="EMBL/GenBank/DDBJ databases">
        <title>Draft Genome Sequences of Six Type Strains of the Genus Massilia.</title>
        <authorList>
            <person name="Miess H."/>
            <person name="Frediansyhah A."/>
            <person name="Gross H."/>
        </authorList>
    </citation>
    <scope>NUCLEOTIDE SEQUENCE [LARGE SCALE GENOMIC DNA]</scope>
    <source>
        <strain evidence="3 4">DSM 17505</strain>
    </source>
</reference>
<sequence>MSLLFLILGTAGCAVLYLSHRHQGWLRQPLPRAARVAGAALLGTSLAAALAAWTPLTAVFAWLVLAMLAWGLLPFVSLLLEGRHER</sequence>
<feature type="transmembrane region" description="Helical" evidence="1">
    <location>
        <begin position="59"/>
        <end position="80"/>
    </location>
</feature>
<dbReference type="EMBL" id="CP038026">
    <property type="protein sequence ID" value="QBQ34909.1"/>
    <property type="molecule type" value="Genomic_DNA"/>
</dbReference>
<dbReference type="Proteomes" id="UP000294359">
    <property type="component" value="Chromosome"/>
</dbReference>
<proteinExistence type="predicted"/>
<evidence type="ECO:0000313" key="3">
    <source>
        <dbReference type="EMBL" id="QBQ34909.1"/>
    </source>
</evidence>
<protein>
    <recommendedName>
        <fullName evidence="6">DUF3325 family protein</fullName>
    </recommendedName>
</protein>
<keyword evidence="1" id="KW-1133">Transmembrane helix</keyword>
<keyword evidence="1" id="KW-0812">Transmembrane</keyword>
<gene>
    <name evidence="3" type="ORF">E1742_00960</name>
    <name evidence="2" type="ORF">GCM10007388_23830</name>
</gene>
<organism evidence="2 5">
    <name type="scientific">Pseudoduganella plicata</name>
    <dbReference type="NCBI Taxonomy" id="321984"/>
    <lineage>
        <taxon>Bacteria</taxon>
        <taxon>Pseudomonadati</taxon>
        <taxon>Pseudomonadota</taxon>
        <taxon>Betaproteobacteria</taxon>
        <taxon>Burkholderiales</taxon>
        <taxon>Oxalobacteraceae</taxon>
        <taxon>Telluria group</taxon>
        <taxon>Pseudoduganella</taxon>
    </lineage>
</organism>
<name>A0A4P7BCE9_9BURK</name>
<evidence type="ECO:0000256" key="1">
    <source>
        <dbReference type="SAM" id="Phobius"/>
    </source>
</evidence>